<dbReference type="SUPFAM" id="SSF101898">
    <property type="entry name" value="NHL repeat"/>
    <property type="match status" value="1"/>
</dbReference>
<dbReference type="InterPro" id="IPR035992">
    <property type="entry name" value="Ricin_B-like_lectins"/>
</dbReference>
<feature type="repeat" description="NHL" evidence="2">
    <location>
        <begin position="102"/>
        <end position="129"/>
    </location>
</feature>
<feature type="domain" description="Teneurin NHL" evidence="4">
    <location>
        <begin position="289"/>
        <end position="350"/>
    </location>
</feature>
<organism evidence="5 6">
    <name type="scientific">Streptantibioticus silvisoli</name>
    <dbReference type="NCBI Taxonomy" id="2705255"/>
    <lineage>
        <taxon>Bacteria</taxon>
        <taxon>Bacillati</taxon>
        <taxon>Actinomycetota</taxon>
        <taxon>Actinomycetes</taxon>
        <taxon>Kitasatosporales</taxon>
        <taxon>Streptomycetaceae</taxon>
        <taxon>Streptantibioticus</taxon>
    </lineage>
</organism>
<proteinExistence type="predicted"/>
<dbReference type="PROSITE" id="PS50231">
    <property type="entry name" value="RICIN_B_LECTIN"/>
    <property type="match status" value="1"/>
</dbReference>
<dbReference type="Gene3D" id="2.120.10.30">
    <property type="entry name" value="TolB, C-terminal domain"/>
    <property type="match status" value="3"/>
</dbReference>
<dbReference type="PROSITE" id="PS51125">
    <property type="entry name" value="NHL"/>
    <property type="match status" value="4"/>
</dbReference>
<dbReference type="Gene3D" id="2.80.10.50">
    <property type="match status" value="1"/>
</dbReference>
<dbReference type="EMBL" id="JAAGKO020000002">
    <property type="protein sequence ID" value="MDI5961588.1"/>
    <property type="molecule type" value="Genomic_DNA"/>
</dbReference>
<feature type="repeat" description="NHL" evidence="2">
    <location>
        <begin position="142"/>
        <end position="185"/>
    </location>
</feature>
<comment type="caution">
    <text evidence="5">The sequence shown here is derived from an EMBL/GenBank/DDBJ whole genome shotgun (WGS) entry which is preliminary data.</text>
</comment>
<accession>A0ABT6VSY9</accession>
<feature type="repeat" description="NHL" evidence="2">
    <location>
        <begin position="322"/>
        <end position="353"/>
    </location>
</feature>
<dbReference type="Pfam" id="PF01436">
    <property type="entry name" value="NHL"/>
    <property type="match status" value="1"/>
</dbReference>
<dbReference type="InterPro" id="IPR000772">
    <property type="entry name" value="Ricin_B_lectin"/>
</dbReference>
<feature type="repeat" description="NHL" evidence="2">
    <location>
        <begin position="37"/>
        <end position="73"/>
    </location>
</feature>
<evidence type="ECO:0000259" key="4">
    <source>
        <dbReference type="Pfam" id="PF25021"/>
    </source>
</evidence>
<dbReference type="InterPro" id="IPR001258">
    <property type="entry name" value="NHL_repeat"/>
</dbReference>
<dbReference type="InterPro" id="IPR056822">
    <property type="entry name" value="TEN_NHL"/>
</dbReference>
<sequence length="510" mass="53122">MTMSTAHQTATTGAASAPPISTAAGNGVAGFAGDNGPAARAQLRNPYEVEVDTTGALYVCDYGNHRVRKITADGKICTIAGTGAKGFSGDCGPAVSAQMSIPRGMAVDSMGAVYIADSENHRVRKITADGKIHTVAGTGTKGFSGDGGLATAAQLNTPYGVAVDSTGILHVADYGNRRVRKIATDGKIITVAGTGTDGSGGDGGQAVAAQLSHPRDVELGRAGELYVADSGSHTVRKITADGKIHTVAGTGTKGFGGDGGPATAAQLDHPFGLVVDRIGTLYIAEWGNNRVRKVTTDGKISTVAGNGTKGFGGDGDPAASAQLNNPIGLALDRAGTLYIADHVNHRVRKLTLPKRAGLPESGTVVSWANVRSRLRMAVHRESTKDGAEIHQALATPREHQQWRLVAAGQEDGETLYTIENVRSGKVLEIADAHGAAGAVAAQRAYEGDDAHHQQWKLIPVSSATDTPPVYEIENRNSGLLLRVDTNARTAIKQHRAEGDHRERQWQLLPV</sequence>
<dbReference type="CDD" id="cd14953">
    <property type="entry name" value="NHL_like_1"/>
    <property type="match status" value="1"/>
</dbReference>
<evidence type="ECO:0000256" key="2">
    <source>
        <dbReference type="PROSITE-ProRule" id="PRU00504"/>
    </source>
</evidence>
<keyword evidence="6" id="KW-1185">Reference proteome</keyword>
<reference evidence="5 6" key="1">
    <citation type="submission" date="2023-05" db="EMBL/GenBank/DDBJ databases">
        <title>Streptantibioticus silvisoli sp. nov., acidotolerant actinomycetes 1 from pine litter.</title>
        <authorList>
            <person name="Swiecimska M."/>
            <person name="Golinska P."/>
            <person name="Sangal V."/>
            <person name="Wachnowicz B."/>
            <person name="Goodfellow M."/>
        </authorList>
    </citation>
    <scope>NUCLEOTIDE SEQUENCE [LARGE SCALE GENOMIC DNA]</scope>
    <source>
        <strain evidence="5 6">SL54</strain>
    </source>
</reference>
<dbReference type="InterPro" id="IPR011042">
    <property type="entry name" value="6-blade_b-propeller_TolB-like"/>
</dbReference>
<dbReference type="Proteomes" id="UP001156398">
    <property type="component" value="Unassembled WGS sequence"/>
</dbReference>
<dbReference type="SUPFAM" id="SSF50370">
    <property type="entry name" value="Ricin B-like lectins"/>
    <property type="match status" value="1"/>
</dbReference>
<keyword evidence="1" id="KW-0677">Repeat</keyword>
<protein>
    <submittedName>
        <fullName evidence="5">RICIN domain-containing protein</fullName>
    </submittedName>
</protein>
<name>A0ABT6VSY9_9ACTN</name>
<evidence type="ECO:0000259" key="3">
    <source>
        <dbReference type="Pfam" id="PF14200"/>
    </source>
</evidence>
<evidence type="ECO:0000256" key="1">
    <source>
        <dbReference type="ARBA" id="ARBA00022737"/>
    </source>
</evidence>
<evidence type="ECO:0000313" key="6">
    <source>
        <dbReference type="Proteomes" id="UP001156398"/>
    </source>
</evidence>
<dbReference type="Pfam" id="PF25021">
    <property type="entry name" value="TEN_NHL"/>
    <property type="match status" value="1"/>
</dbReference>
<gene>
    <name evidence="5" type="ORF">POF43_002435</name>
</gene>
<dbReference type="PANTHER" id="PTHR46388">
    <property type="entry name" value="NHL REPEAT-CONTAINING PROTEIN 2"/>
    <property type="match status" value="1"/>
</dbReference>
<evidence type="ECO:0000313" key="5">
    <source>
        <dbReference type="EMBL" id="MDI5961588.1"/>
    </source>
</evidence>
<dbReference type="CDD" id="cd00161">
    <property type="entry name" value="beta-trefoil_Ricin-like"/>
    <property type="match status" value="1"/>
</dbReference>
<feature type="domain" description="Ricin B lectin" evidence="3">
    <location>
        <begin position="399"/>
        <end position="490"/>
    </location>
</feature>
<dbReference type="Pfam" id="PF14200">
    <property type="entry name" value="RicinB_lectin_2"/>
    <property type="match status" value="1"/>
</dbReference>
<dbReference type="PANTHER" id="PTHR46388:SF2">
    <property type="entry name" value="NHL REPEAT-CONTAINING PROTEIN 2"/>
    <property type="match status" value="1"/>
</dbReference>